<proteinExistence type="predicted"/>
<dbReference type="EMBL" id="JBICBT010000879">
    <property type="protein sequence ID" value="KAL3095562.1"/>
    <property type="molecule type" value="Genomic_DNA"/>
</dbReference>
<protein>
    <submittedName>
        <fullName evidence="2">Uncharacterized protein</fullName>
    </submittedName>
</protein>
<sequence>MCPFMEEGHLGGTKVPKMDDPLQKRRAKDAFLSGQSAEEQPKRLQNEIPMGLLTMQSHRICDPIVIDSAAHFNNFNWEKHNDDAVNSFPDLCSLLAQQFISDI</sequence>
<organism evidence="2 3">
    <name type="scientific">Heterodera trifolii</name>
    <dbReference type="NCBI Taxonomy" id="157864"/>
    <lineage>
        <taxon>Eukaryota</taxon>
        <taxon>Metazoa</taxon>
        <taxon>Ecdysozoa</taxon>
        <taxon>Nematoda</taxon>
        <taxon>Chromadorea</taxon>
        <taxon>Rhabditida</taxon>
        <taxon>Tylenchina</taxon>
        <taxon>Tylenchomorpha</taxon>
        <taxon>Tylenchoidea</taxon>
        <taxon>Heteroderidae</taxon>
        <taxon>Heteroderinae</taxon>
        <taxon>Heterodera</taxon>
    </lineage>
</organism>
<dbReference type="AlphaFoldDB" id="A0ABD2JY80"/>
<gene>
    <name evidence="2" type="ORF">niasHT_024388</name>
</gene>
<accession>A0ABD2JY80</accession>
<evidence type="ECO:0000313" key="3">
    <source>
        <dbReference type="Proteomes" id="UP001620626"/>
    </source>
</evidence>
<evidence type="ECO:0000256" key="1">
    <source>
        <dbReference type="SAM" id="MobiDB-lite"/>
    </source>
</evidence>
<keyword evidence="3" id="KW-1185">Reference proteome</keyword>
<comment type="caution">
    <text evidence="2">The sequence shown here is derived from an EMBL/GenBank/DDBJ whole genome shotgun (WGS) entry which is preliminary data.</text>
</comment>
<dbReference type="Proteomes" id="UP001620626">
    <property type="component" value="Unassembled WGS sequence"/>
</dbReference>
<feature type="region of interest" description="Disordered" evidence="1">
    <location>
        <begin position="1"/>
        <end position="21"/>
    </location>
</feature>
<evidence type="ECO:0000313" key="2">
    <source>
        <dbReference type="EMBL" id="KAL3095562.1"/>
    </source>
</evidence>
<name>A0ABD2JY80_9BILA</name>
<reference evidence="2 3" key="1">
    <citation type="submission" date="2024-10" db="EMBL/GenBank/DDBJ databases">
        <authorList>
            <person name="Kim D."/>
        </authorList>
    </citation>
    <scope>NUCLEOTIDE SEQUENCE [LARGE SCALE GENOMIC DNA]</scope>
    <source>
        <strain evidence="2">BH-2024</strain>
    </source>
</reference>